<name>A0A246HMZ9_STEMA</name>
<proteinExistence type="predicted"/>
<dbReference type="AlphaFoldDB" id="A0A246HMZ9"/>
<protein>
    <recommendedName>
        <fullName evidence="2">PDZ domain-containing protein</fullName>
    </recommendedName>
</protein>
<accession>A0A246HMZ9</accession>
<keyword evidence="1" id="KW-0732">Signal</keyword>
<dbReference type="Pfam" id="PF13180">
    <property type="entry name" value="PDZ_2"/>
    <property type="match status" value="1"/>
</dbReference>
<dbReference type="Gene3D" id="2.30.42.10">
    <property type="match status" value="1"/>
</dbReference>
<feature type="signal peptide" evidence="1">
    <location>
        <begin position="1"/>
        <end position="24"/>
    </location>
</feature>
<sequence>MRQTRTKITTLLLSLLLASAPVLAATQTDTARLERRDAGHHLVVDANDGVVQVTTTEPSTYFGVRSGDRILRVGGQPVRRMADLTHALVGNKATRVPVVVLRKGDQVTVDVDTAAWSEVLAVQTPPIPQAPGAGN</sequence>
<dbReference type="OrthoDB" id="6054134at2"/>
<feature type="domain" description="PDZ" evidence="2">
    <location>
        <begin position="44"/>
        <end position="112"/>
    </location>
</feature>
<feature type="chain" id="PRO_5013190599" description="PDZ domain-containing protein" evidence="1">
    <location>
        <begin position="25"/>
        <end position="135"/>
    </location>
</feature>
<evidence type="ECO:0000259" key="2">
    <source>
        <dbReference type="Pfam" id="PF13180"/>
    </source>
</evidence>
<dbReference type="InterPro" id="IPR036034">
    <property type="entry name" value="PDZ_sf"/>
</dbReference>
<dbReference type="EMBL" id="NIVS01000020">
    <property type="protein sequence ID" value="OWQ54067.1"/>
    <property type="molecule type" value="Genomic_DNA"/>
</dbReference>
<reference evidence="3 4" key="1">
    <citation type="submission" date="2017-06" db="EMBL/GenBank/DDBJ databases">
        <authorList>
            <person name="Kim H.J."/>
            <person name="Triplett B.A."/>
        </authorList>
    </citation>
    <scope>NUCLEOTIDE SEQUENCE [LARGE SCALE GENOMIC DNA]</scope>
    <source>
        <strain evidence="3 4">13146</strain>
    </source>
</reference>
<evidence type="ECO:0000256" key="1">
    <source>
        <dbReference type="SAM" id="SignalP"/>
    </source>
</evidence>
<comment type="caution">
    <text evidence="3">The sequence shown here is derived from an EMBL/GenBank/DDBJ whole genome shotgun (WGS) entry which is preliminary data.</text>
</comment>
<gene>
    <name evidence="3" type="ORF">CEE60_10475</name>
</gene>
<dbReference type="InterPro" id="IPR001478">
    <property type="entry name" value="PDZ"/>
</dbReference>
<organism evidence="3 4">
    <name type="scientific">Stenotrophomonas maltophilia</name>
    <name type="common">Pseudomonas maltophilia</name>
    <name type="synonym">Xanthomonas maltophilia</name>
    <dbReference type="NCBI Taxonomy" id="40324"/>
    <lineage>
        <taxon>Bacteria</taxon>
        <taxon>Pseudomonadati</taxon>
        <taxon>Pseudomonadota</taxon>
        <taxon>Gammaproteobacteria</taxon>
        <taxon>Lysobacterales</taxon>
        <taxon>Lysobacteraceae</taxon>
        <taxon>Stenotrophomonas</taxon>
        <taxon>Stenotrophomonas maltophilia group</taxon>
    </lineage>
</organism>
<evidence type="ECO:0000313" key="3">
    <source>
        <dbReference type="EMBL" id="OWQ54067.1"/>
    </source>
</evidence>
<dbReference type="Proteomes" id="UP000198157">
    <property type="component" value="Unassembled WGS sequence"/>
</dbReference>
<evidence type="ECO:0000313" key="4">
    <source>
        <dbReference type="Proteomes" id="UP000198157"/>
    </source>
</evidence>
<dbReference type="SUPFAM" id="SSF50156">
    <property type="entry name" value="PDZ domain-like"/>
    <property type="match status" value="1"/>
</dbReference>